<name>A0ABR3JLI2_9AGAR</name>
<dbReference type="CDD" id="cd24007">
    <property type="entry name" value="ASKHA_NBD_eukNAGK-like"/>
    <property type="match status" value="1"/>
</dbReference>
<evidence type="ECO:0000256" key="3">
    <source>
        <dbReference type="ARBA" id="ARBA00014974"/>
    </source>
</evidence>
<evidence type="ECO:0000256" key="1">
    <source>
        <dbReference type="ARBA" id="ARBA00006198"/>
    </source>
</evidence>
<dbReference type="PANTHER" id="PTHR43190:SF3">
    <property type="entry name" value="N-ACETYL-D-GLUCOSAMINE KINASE"/>
    <property type="match status" value="1"/>
</dbReference>
<dbReference type="Pfam" id="PF01869">
    <property type="entry name" value="BcrAD_BadFG"/>
    <property type="match status" value="1"/>
</dbReference>
<dbReference type="InterPro" id="IPR043129">
    <property type="entry name" value="ATPase_NBD"/>
</dbReference>
<comment type="similarity">
    <text evidence="1">Belongs to the eukaryotic-type N-acetylglucosamine kinase family.</text>
</comment>
<evidence type="ECO:0000259" key="5">
    <source>
        <dbReference type="Pfam" id="PF01869"/>
    </source>
</evidence>
<keyword evidence="7" id="KW-1185">Reference proteome</keyword>
<dbReference type="EMBL" id="JASNQZ010000006">
    <property type="protein sequence ID" value="KAL0955975.1"/>
    <property type="molecule type" value="Genomic_DNA"/>
</dbReference>
<dbReference type="EC" id="2.7.1.59" evidence="2"/>
<evidence type="ECO:0000313" key="7">
    <source>
        <dbReference type="Proteomes" id="UP001556367"/>
    </source>
</evidence>
<evidence type="ECO:0000313" key="6">
    <source>
        <dbReference type="EMBL" id="KAL0955975.1"/>
    </source>
</evidence>
<proteinExistence type="inferred from homology"/>
<evidence type="ECO:0000256" key="2">
    <source>
        <dbReference type="ARBA" id="ARBA00012122"/>
    </source>
</evidence>
<dbReference type="Proteomes" id="UP001556367">
    <property type="component" value="Unassembled WGS sequence"/>
</dbReference>
<evidence type="ECO:0000256" key="4">
    <source>
        <dbReference type="ARBA" id="ARBA00031123"/>
    </source>
</evidence>
<feature type="domain" description="ATPase BadF/BadG/BcrA/BcrD type" evidence="5">
    <location>
        <begin position="7"/>
        <end position="348"/>
    </location>
</feature>
<dbReference type="PANTHER" id="PTHR43190">
    <property type="entry name" value="N-ACETYL-D-GLUCOSAMINE KINASE"/>
    <property type="match status" value="1"/>
</dbReference>
<dbReference type="SUPFAM" id="SSF53067">
    <property type="entry name" value="Actin-like ATPase domain"/>
    <property type="match status" value="2"/>
</dbReference>
<organism evidence="6 7">
    <name type="scientific">Hohenbuehelia grisea</name>
    <dbReference type="NCBI Taxonomy" id="104357"/>
    <lineage>
        <taxon>Eukaryota</taxon>
        <taxon>Fungi</taxon>
        <taxon>Dikarya</taxon>
        <taxon>Basidiomycota</taxon>
        <taxon>Agaricomycotina</taxon>
        <taxon>Agaricomycetes</taxon>
        <taxon>Agaricomycetidae</taxon>
        <taxon>Agaricales</taxon>
        <taxon>Pleurotineae</taxon>
        <taxon>Pleurotaceae</taxon>
        <taxon>Hohenbuehelia</taxon>
    </lineage>
</organism>
<reference evidence="7" key="1">
    <citation type="submission" date="2024-06" db="EMBL/GenBank/DDBJ databases">
        <title>Multi-omics analyses provide insights into the biosynthesis of the anticancer antibiotic pleurotin in Hohenbuehelia grisea.</title>
        <authorList>
            <person name="Weaver J.A."/>
            <person name="Alberti F."/>
        </authorList>
    </citation>
    <scope>NUCLEOTIDE SEQUENCE [LARGE SCALE GENOMIC DNA]</scope>
    <source>
        <strain evidence="7">T-177</strain>
    </source>
</reference>
<dbReference type="InterPro" id="IPR052519">
    <property type="entry name" value="Euk-type_GlcNAc_Kinase"/>
</dbReference>
<comment type="caution">
    <text evidence="6">The sequence shown here is derived from an EMBL/GenBank/DDBJ whole genome shotgun (WGS) entry which is preliminary data.</text>
</comment>
<protein>
    <recommendedName>
        <fullName evidence="3">N-acetyl-D-glucosamine kinase</fullName>
        <ecNumber evidence="2">2.7.1.59</ecNumber>
    </recommendedName>
    <alternativeName>
        <fullName evidence="4">GlcNAc kinase</fullName>
    </alternativeName>
</protein>
<accession>A0ABR3JLI2</accession>
<dbReference type="InterPro" id="IPR002731">
    <property type="entry name" value="ATPase_BadF"/>
</dbReference>
<dbReference type="Gene3D" id="3.30.420.40">
    <property type="match status" value="2"/>
</dbReference>
<gene>
    <name evidence="6" type="ORF">HGRIS_002154</name>
</gene>
<sequence>MSLYLCVDCGGSKTAVAICDASGTIVGRALGGPSNYTYIGLQSFASVISATVGQALMSCCSPPATSPVSLPPASRLFHAAWFGISGVDSPAAVAAITPEMSKLLNIPVGPHLVVANDTQLLASPVRLHPEISSAVTVISGTGSICVAYRETDGVLQEMGRVGGWGWILGDEGGGFHVGREAVRQVLWEHDRASVTGKPAATSPLQTRLLEHFGLADIMDILTVIHLPDDSQNVFPPRDDQVVFVQPREKRLSALSPLVFKAAFEDGDPLALRVLGTCADTLASQIETLLSLNDDNPRGIKAQECVISFGGSLAGVEAYRQLILSALAQKGHIFRFIEYIDDAAASGAIGLAAAGLS</sequence>